<reference evidence="1" key="1">
    <citation type="submission" date="2022-03" db="EMBL/GenBank/DDBJ databases">
        <authorList>
            <person name="Martin H S."/>
        </authorList>
    </citation>
    <scope>NUCLEOTIDE SEQUENCE</scope>
</reference>
<protein>
    <submittedName>
        <fullName evidence="1">Uncharacterized protein</fullName>
    </submittedName>
</protein>
<evidence type="ECO:0000313" key="1">
    <source>
        <dbReference type="EMBL" id="CAH2051642.1"/>
    </source>
</evidence>
<feature type="non-terminal residue" evidence="1">
    <location>
        <position position="66"/>
    </location>
</feature>
<dbReference type="Proteomes" id="UP000837857">
    <property type="component" value="Chromosome 20"/>
</dbReference>
<name>A0ABN8ICR7_9NEOP</name>
<keyword evidence="2" id="KW-1185">Reference proteome</keyword>
<organism evidence="1 2">
    <name type="scientific">Iphiclides podalirius</name>
    <name type="common">scarce swallowtail</name>
    <dbReference type="NCBI Taxonomy" id="110791"/>
    <lineage>
        <taxon>Eukaryota</taxon>
        <taxon>Metazoa</taxon>
        <taxon>Ecdysozoa</taxon>
        <taxon>Arthropoda</taxon>
        <taxon>Hexapoda</taxon>
        <taxon>Insecta</taxon>
        <taxon>Pterygota</taxon>
        <taxon>Neoptera</taxon>
        <taxon>Endopterygota</taxon>
        <taxon>Lepidoptera</taxon>
        <taxon>Glossata</taxon>
        <taxon>Ditrysia</taxon>
        <taxon>Papilionoidea</taxon>
        <taxon>Papilionidae</taxon>
        <taxon>Papilioninae</taxon>
        <taxon>Iphiclides</taxon>
    </lineage>
</organism>
<dbReference type="EMBL" id="OW152832">
    <property type="protein sequence ID" value="CAH2051642.1"/>
    <property type="molecule type" value="Genomic_DNA"/>
</dbReference>
<sequence>MQINPSRADLWSGHKIGLVTMENPFSNNIREESSKPTPLTHGLALASINELLKNDSRNDSDAAELS</sequence>
<evidence type="ECO:0000313" key="2">
    <source>
        <dbReference type="Proteomes" id="UP000837857"/>
    </source>
</evidence>
<gene>
    <name evidence="1" type="ORF">IPOD504_LOCUS7869</name>
</gene>
<proteinExistence type="predicted"/>
<accession>A0ABN8ICR7</accession>